<dbReference type="GO" id="GO:0030170">
    <property type="term" value="F:pyridoxal phosphate binding"/>
    <property type="evidence" value="ECO:0007669"/>
    <property type="project" value="UniProtKB-UniRule"/>
</dbReference>
<evidence type="ECO:0000256" key="2">
    <source>
        <dbReference type="HAMAP-Rule" id="MF_02087"/>
    </source>
</evidence>
<dbReference type="CDD" id="cd00635">
    <property type="entry name" value="PLPDE_III_YBL036c_like"/>
    <property type="match status" value="1"/>
</dbReference>
<gene>
    <name evidence="6" type="ORF">CDQ84_04870</name>
</gene>
<keyword evidence="1 2" id="KW-0663">Pyridoxal phosphate</keyword>
<comment type="similarity">
    <text evidence="2 4">Belongs to the pyridoxal phosphate-binding protein YggS/PROSC family.</text>
</comment>
<dbReference type="EMBL" id="NIOJ01000007">
    <property type="protein sequence ID" value="PNU00763.1"/>
    <property type="molecule type" value="Genomic_DNA"/>
</dbReference>
<dbReference type="KEGG" id="cthd:CDO33_06880"/>
<dbReference type="FunFam" id="3.20.20.10:FF:000018">
    <property type="entry name" value="Pyridoxal phosphate homeostasis protein"/>
    <property type="match status" value="1"/>
</dbReference>
<reference evidence="7" key="1">
    <citation type="submission" date="2017-06" db="EMBL/GenBank/DDBJ databases">
        <title>Investigating the central metabolism of Clostridium thermosuccinogenes.</title>
        <authorList>
            <person name="Koendjbiharie J.G."/>
            <person name="Van Kranenburg R."/>
            <person name="Vriesendorp B."/>
        </authorList>
    </citation>
    <scope>NUCLEOTIDE SEQUENCE [LARGE SCALE GENOMIC DNA]</scope>
    <source>
        <strain evidence="7">DSM 5806</strain>
    </source>
</reference>
<name>A0A2K2FJ11_9CLOT</name>
<dbReference type="NCBIfam" id="TIGR00044">
    <property type="entry name" value="YggS family pyridoxal phosphate-dependent enzyme"/>
    <property type="match status" value="1"/>
</dbReference>
<feature type="modified residue" description="N6-(pyridoxal phosphate)lysine" evidence="2 3">
    <location>
        <position position="39"/>
    </location>
</feature>
<evidence type="ECO:0000256" key="4">
    <source>
        <dbReference type="RuleBase" id="RU004514"/>
    </source>
</evidence>
<dbReference type="HAMAP" id="MF_02087">
    <property type="entry name" value="PLP_homeostasis"/>
    <property type="match status" value="1"/>
</dbReference>
<keyword evidence="7" id="KW-1185">Reference proteome</keyword>
<feature type="domain" description="Alanine racemase N-terminal" evidence="5">
    <location>
        <begin position="17"/>
        <end position="230"/>
    </location>
</feature>
<dbReference type="RefSeq" id="WP_103080597.1">
    <property type="nucleotide sequence ID" value="NZ_CP021850.1"/>
</dbReference>
<proteinExistence type="inferred from homology"/>
<dbReference type="PIRSF" id="PIRSF004848">
    <property type="entry name" value="YBL036c_PLPDEIII"/>
    <property type="match status" value="1"/>
</dbReference>
<dbReference type="AlphaFoldDB" id="A0A2K2FJ11"/>
<dbReference type="InterPro" id="IPR001608">
    <property type="entry name" value="Ala_racemase_N"/>
</dbReference>
<dbReference type="SUPFAM" id="SSF51419">
    <property type="entry name" value="PLP-binding barrel"/>
    <property type="match status" value="1"/>
</dbReference>
<comment type="function">
    <text evidence="2">Pyridoxal 5'-phosphate (PLP)-binding protein, which is involved in PLP homeostasis.</text>
</comment>
<protein>
    <recommendedName>
        <fullName evidence="2">Pyridoxal phosphate homeostasis protein</fullName>
        <shortName evidence="2">PLP homeostasis protein</shortName>
    </recommendedName>
</protein>
<dbReference type="PANTHER" id="PTHR10146">
    <property type="entry name" value="PROLINE SYNTHETASE CO-TRANSCRIBED BACTERIAL HOMOLOG PROTEIN"/>
    <property type="match status" value="1"/>
</dbReference>
<evidence type="ECO:0000256" key="3">
    <source>
        <dbReference type="PIRSR" id="PIRSR004848-1"/>
    </source>
</evidence>
<comment type="caution">
    <text evidence="6">The sequence shown here is derived from an EMBL/GenBank/DDBJ whole genome shotgun (WGS) entry which is preliminary data.</text>
</comment>
<dbReference type="PANTHER" id="PTHR10146:SF14">
    <property type="entry name" value="PYRIDOXAL PHOSPHATE HOMEOSTASIS PROTEIN"/>
    <property type="match status" value="1"/>
</dbReference>
<evidence type="ECO:0000313" key="7">
    <source>
        <dbReference type="Proteomes" id="UP000236151"/>
    </source>
</evidence>
<dbReference type="InterPro" id="IPR029066">
    <property type="entry name" value="PLP-binding_barrel"/>
</dbReference>
<accession>A0A2K2FJ11</accession>
<dbReference type="Gene3D" id="3.20.20.10">
    <property type="entry name" value="Alanine racemase"/>
    <property type="match status" value="1"/>
</dbReference>
<sequence length="234" mass="26395">MNSGSNIASNVEEVRKRIAAAAERGGRKAEDVHIIAVTKTMGVDVIKEAVDAGVYDLGENRVQELMEKYDHIGGGCRWHLIGHLQTNKVKYIIDKVSLIHSVDSLELVQEIQKRAEKAGKVMDILIQVNVSGEESKFGISPEQVRDFLLGINGYKNIRVRGLMTVAPFAENPEEIRWVFRDLHKIFIDIKQERIDNIYMDYLSMGMSNDFEVAVEEGANMVRIGTAIFGRRNYT</sequence>
<evidence type="ECO:0000313" key="6">
    <source>
        <dbReference type="EMBL" id="PNU00763.1"/>
    </source>
</evidence>
<comment type="cofactor">
    <cofactor evidence="3">
        <name>pyridoxal 5'-phosphate</name>
        <dbReference type="ChEBI" id="CHEBI:597326"/>
    </cofactor>
</comment>
<evidence type="ECO:0000256" key="1">
    <source>
        <dbReference type="ARBA" id="ARBA00022898"/>
    </source>
</evidence>
<dbReference type="OrthoDB" id="9804072at2"/>
<dbReference type="InterPro" id="IPR011078">
    <property type="entry name" value="PyrdxlP_homeostasis"/>
</dbReference>
<evidence type="ECO:0000259" key="5">
    <source>
        <dbReference type="Pfam" id="PF01168"/>
    </source>
</evidence>
<dbReference type="Proteomes" id="UP000236151">
    <property type="component" value="Unassembled WGS sequence"/>
</dbReference>
<dbReference type="Pfam" id="PF01168">
    <property type="entry name" value="Ala_racemase_N"/>
    <property type="match status" value="1"/>
</dbReference>
<organism evidence="6 7">
    <name type="scientific">Clostridium thermosuccinogenes</name>
    <dbReference type="NCBI Taxonomy" id="84032"/>
    <lineage>
        <taxon>Bacteria</taxon>
        <taxon>Bacillati</taxon>
        <taxon>Bacillota</taxon>
        <taxon>Clostridia</taxon>
        <taxon>Eubacteriales</taxon>
        <taxon>Clostridiaceae</taxon>
        <taxon>Clostridium</taxon>
    </lineage>
</organism>